<reference evidence="4 5" key="1">
    <citation type="journal article" date="2013" name="Nature">
        <title>Insights into bilaterian evolution from three spiralian genomes.</title>
        <authorList>
            <person name="Simakov O."/>
            <person name="Marletaz F."/>
            <person name="Cho S.J."/>
            <person name="Edsinger-Gonzales E."/>
            <person name="Havlak P."/>
            <person name="Hellsten U."/>
            <person name="Kuo D.H."/>
            <person name="Larsson T."/>
            <person name="Lv J."/>
            <person name="Arendt D."/>
            <person name="Savage R."/>
            <person name="Osoegawa K."/>
            <person name="de Jong P."/>
            <person name="Grimwood J."/>
            <person name="Chapman J.A."/>
            <person name="Shapiro H."/>
            <person name="Aerts A."/>
            <person name="Otillar R.P."/>
            <person name="Terry A.Y."/>
            <person name="Boore J.L."/>
            <person name="Grigoriev I.V."/>
            <person name="Lindberg D.R."/>
            <person name="Seaver E.C."/>
            <person name="Weisblat D.A."/>
            <person name="Putnam N.H."/>
            <person name="Rokhsar D.S."/>
        </authorList>
    </citation>
    <scope>NUCLEOTIDE SEQUENCE [LARGE SCALE GENOMIC DNA]</scope>
</reference>
<dbReference type="GeneID" id="20238120"/>
<dbReference type="PANTHER" id="PTHR11783">
    <property type="entry name" value="SULFOTRANSFERASE SULT"/>
    <property type="match status" value="1"/>
</dbReference>
<dbReference type="KEGG" id="lgi:LOTGIDRAFT_159689"/>
<accession>V4C5Q4</accession>
<dbReference type="OMA" id="SHEMYAF"/>
<evidence type="ECO:0000259" key="3">
    <source>
        <dbReference type="Pfam" id="PF00685"/>
    </source>
</evidence>
<dbReference type="Pfam" id="PF00685">
    <property type="entry name" value="Sulfotransfer_1"/>
    <property type="match status" value="1"/>
</dbReference>
<dbReference type="HOGENOM" id="CLU_1442403_0_0_1"/>
<dbReference type="GO" id="GO:0008146">
    <property type="term" value="F:sulfotransferase activity"/>
    <property type="evidence" value="ECO:0007669"/>
    <property type="project" value="InterPro"/>
</dbReference>
<gene>
    <name evidence="4" type="ORF">LOTGIDRAFT_159689</name>
</gene>
<dbReference type="RefSeq" id="XP_009052427.1">
    <property type="nucleotide sequence ID" value="XM_009054179.1"/>
</dbReference>
<evidence type="ECO:0000313" key="4">
    <source>
        <dbReference type="EMBL" id="ESO96934.1"/>
    </source>
</evidence>
<keyword evidence="2" id="KW-0808">Transferase</keyword>
<keyword evidence="5" id="KW-1185">Reference proteome</keyword>
<name>V4C5Q4_LOTGI</name>
<evidence type="ECO:0000313" key="5">
    <source>
        <dbReference type="Proteomes" id="UP000030746"/>
    </source>
</evidence>
<dbReference type="AlphaFoldDB" id="V4C5Q4"/>
<evidence type="ECO:0000256" key="2">
    <source>
        <dbReference type="ARBA" id="ARBA00022679"/>
    </source>
</evidence>
<dbReference type="EMBL" id="KB201362">
    <property type="protein sequence ID" value="ESO96934.1"/>
    <property type="molecule type" value="Genomic_DNA"/>
</dbReference>
<feature type="domain" description="Sulfotransferase" evidence="3">
    <location>
        <begin position="83"/>
        <end position="194"/>
    </location>
</feature>
<evidence type="ECO:0000256" key="1">
    <source>
        <dbReference type="ARBA" id="ARBA00005771"/>
    </source>
</evidence>
<dbReference type="InterPro" id="IPR000863">
    <property type="entry name" value="Sulfotransferase_dom"/>
</dbReference>
<proteinExistence type="inferred from homology"/>
<dbReference type="SUPFAM" id="SSF52540">
    <property type="entry name" value="P-loop containing nucleoside triphosphate hydrolases"/>
    <property type="match status" value="1"/>
</dbReference>
<dbReference type="OrthoDB" id="205623at2759"/>
<dbReference type="Gene3D" id="3.40.50.300">
    <property type="entry name" value="P-loop containing nucleotide triphosphate hydrolases"/>
    <property type="match status" value="1"/>
</dbReference>
<dbReference type="CTD" id="20238120"/>
<dbReference type="InterPro" id="IPR027417">
    <property type="entry name" value="P-loop_NTPase"/>
</dbReference>
<comment type="similarity">
    <text evidence="1">Belongs to the sulfotransferase 1 family.</text>
</comment>
<dbReference type="Proteomes" id="UP000030746">
    <property type="component" value="Unassembled WGS sequence"/>
</dbReference>
<sequence length="201" mass="23609">MSHLKESESDVRCYKDDNGIDIVEFIDNSGNILTTMNINGNSFPHYKADIHGDAFHPDLLKHIPNIKLREDDVIICSFPKSDNFGCWFDYVMYWEEVIKNRLDGNEILQLNYEQLQKNPHNEVKRLAHFLGVELDERLLHDVIKSCCFRQMEERNCADEPHLYRKGKVGDWKNWFTVAENEQFDLVLSQKMANSDLSFTYS</sequence>
<protein>
    <recommendedName>
        <fullName evidence="3">Sulfotransferase domain-containing protein</fullName>
    </recommendedName>
</protein>
<organism evidence="4 5">
    <name type="scientific">Lottia gigantea</name>
    <name type="common">Giant owl limpet</name>
    <dbReference type="NCBI Taxonomy" id="225164"/>
    <lineage>
        <taxon>Eukaryota</taxon>
        <taxon>Metazoa</taxon>
        <taxon>Spiralia</taxon>
        <taxon>Lophotrochozoa</taxon>
        <taxon>Mollusca</taxon>
        <taxon>Gastropoda</taxon>
        <taxon>Patellogastropoda</taxon>
        <taxon>Lottioidea</taxon>
        <taxon>Lottiidae</taxon>
        <taxon>Lottia</taxon>
    </lineage>
</organism>